<proteinExistence type="inferred from homology"/>
<dbReference type="HAMAP" id="MF_00484">
    <property type="entry name" value="Glycogen_synth"/>
    <property type="match status" value="1"/>
</dbReference>
<sequence>MSLRVLSVVSECVPLVKTGGLADVAGALPGALAGHGVEMRTLIPGYPAVLAHIGKRARKVADLGALFGGKAVIRQGKLGDTVLYVLDAPHLFDREGSIYLGQDGNDWPDNPERFAALSMAAARIGEQGVGKWVPQVLHLHDWQAGLTPFYLKRRGAAERVKTLLTIHNIAFQGLAPAKMLNRLELPSEYFDHEGLEFYGKISALKAGLVWTDKISTVSPTYAVELMTPEFGMGLDGVLRERRADLVGILNGIDTDVWTPPFKTPRGKVRARKALRKKMGLPDAKGPLCVVISRLTEQKGLDLLLDALPTLLDCGGQLALLGSGDAELERAFHAAAGEHENVAVRIGYDEALARDLIAGGDTILVPSRFEPCGLTQLYGLRFGTLPLVSLTGGLADTVIPASPAAMQSGVATGFQFHPVTRQALEQSLTQMCETFRDPKTWGKMQQNAMAQAVGWDISAARYADLFQELVSSA</sequence>
<evidence type="ECO:0000256" key="6">
    <source>
        <dbReference type="ARBA" id="ARBA00022679"/>
    </source>
</evidence>
<feature type="binding site" evidence="8">
    <location>
        <position position="17"/>
    </location>
    <ligand>
        <name>ADP-alpha-D-glucose</name>
        <dbReference type="ChEBI" id="CHEBI:57498"/>
    </ligand>
</feature>
<dbReference type="GO" id="GO:0005978">
    <property type="term" value="P:glycogen biosynthetic process"/>
    <property type="evidence" value="ECO:0007669"/>
    <property type="project" value="UniProtKB-UniRule"/>
</dbReference>
<gene>
    <name evidence="8" type="primary">glgA</name>
    <name evidence="11" type="ORF">C8N43_3783</name>
</gene>
<evidence type="ECO:0000256" key="7">
    <source>
        <dbReference type="ARBA" id="ARBA00023056"/>
    </source>
</evidence>
<keyword evidence="12" id="KW-1185">Reference proteome</keyword>
<comment type="caution">
    <text evidence="11">The sequence shown here is derived from an EMBL/GenBank/DDBJ whole genome shotgun (WGS) entry which is preliminary data.</text>
</comment>
<evidence type="ECO:0000256" key="8">
    <source>
        <dbReference type="HAMAP-Rule" id="MF_00484"/>
    </source>
</evidence>
<evidence type="ECO:0000256" key="4">
    <source>
        <dbReference type="ARBA" id="ARBA00010281"/>
    </source>
</evidence>
<evidence type="ECO:0000313" key="11">
    <source>
        <dbReference type="EMBL" id="PTX54960.1"/>
    </source>
</evidence>
<dbReference type="GO" id="GO:0009011">
    <property type="term" value="F:alpha-1,4-glucan glucosyltransferase (ADP-glucose donor) activity"/>
    <property type="evidence" value="ECO:0007669"/>
    <property type="project" value="UniProtKB-UniRule"/>
</dbReference>
<reference evidence="11 12" key="1">
    <citation type="submission" date="2018-04" db="EMBL/GenBank/DDBJ databases">
        <title>Genomic Encyclopedia of Archaeal and Bacterial Type Strains, Phase II (KMG-II): from individual species to whole genera.</title>
        <authorList>
            <person name="Goeker M."/>
        </authorList>
    </citation>
    <scope>NUCLEOTIDE SEQUENCE [LARGE SCALE GENOMIC DNA]</scope>
    <source>
        <strain evidence="11 12">DSM 100977</strain>
    </source>
</reference>
<evidence type="ECO:0000259" key="10">
    <source>
        <dbReference type="Pfam" id="PF08323"/>
    </source>
</evidence>
<dbReference type="GO" id="GO:0005829">
    <property type="term" value="C:cytosol"/>
    <property type="evidence" value="ECO:0007669"/>
    <property type="project" value="TreeGrafter"/>
</dbReference>
<dbReference type="Pfam" id="PF08323">
    <property type="entry name" value="Glyco_transf_5"/>
    <property type="match status" value="1"/>
</dbReference>
<comment type="pathway">
    <text evidence="3 8">Glycan biosynthesis; glycogen biosynthesis.</text>
</comment>
<dbReference type="NCBIfam" id="TIGR02095">
    <property type="entry name" value="glgA"/>
    <property type="match status" value="1"/>
</dbReference>
<keyword evidence="7 8" id="KW-0320">Glycogen biosynthesis</keyword>
<comment type="similarity">
    <text evidence="4 8">Belongs to the glycosyltransferase 1 family. Bacterial/plant glycogen synthase subfamily.</text>
</comment>
<dbReference type="EC" id="2.4.1.21" evidence="8"/>
<comment type="function">
    <text evidence="2 8">Synthesizes alpha-1,4-glucan chains using ADP-glucose.</text>
</comment>
<evidence type="ECO:0000256" key="1">
    <source>
        <dbReference type="ARBA" id="ARBA00001478"/>
    </source>
</evidence>
<dbReference type="OrthoDB" id="9808590at2"/>
<dbReference type="UniPathway" id="UPA00164"/>
<dbReference type="PANTHER" id="PTHR45825">
    <property type="entry name" value="GRANULE-BOUND STARCH SYNTHASE 1, CHLOROPLASTIC/AMYLOPLASTIC"/>
    <property type="match status" value="1"/>
</dbReference>
<dbReference type="NCBIfam" id="NF001899">
    <property type="entry name" value="PRK00654.1-2"/>
    <property type="match status" value="1"/>
</dbReference>
<organism evidence="11 12">
    <name type="scientific">Litoreibacter ponti</name>
    <dbReference type="NCBI Taxonomy" id="1510457"/>
    <lineage>
        <taxon>Bacteria</taxon>
        <taxon>Pseudomonadati</taxon>
        <taxon>Pseudomonadota</taxon>
        <taxon>Alphaproteobacteria</taxon>
        <taxon>Rhodobacterales</taxon>
        <taxon>Roseobacteraceae</taxon>
        <taxon>Litoreibacter</taxon>
    </lineage>
</organism>
<accession>A0A2T6BFX8</accession>
<name>A0A2T6BFX8_9RHOB</name>
<dbReference type="CDD" id="cd03791">
    <property type="entry name" value="GT5_Glycogen_synthase_DULL1-like"/>
    <property type="match status" value="1"/>
</dbReference>
<keyword evidence="6 8" id="KW-0808">Transferase</keyword>
<keyword evidence="5 8" id="KW-0328">Glycosyltransferase</keyword>
<dbReference type="SUPFAM" id="SSF53756">
    <property type="entry name" value="UDP-Glycosyltransferase/glycogen phosphorylase"/>
    <property type="match status" value="1"/>
</dbReference>
<protein>
    <recommendedName>
        <fullName evidence="8">Glycogen synthase</fullName>
        <ecNumber evidence="8">2.4.1.21</ecNumber>
    </recommendedName>
    <alternativeName>
        <fullName evidence="8">Starch [bacterial glycogen] synthase</fullName>
    </alternativeName>
</protein>
<dbReference type="RefSeq" id="WP_107847239.1">
    <property type="nucleotide sequence ID" value="NZ_QBKS01000002.1"/>
</dbReference>
<dbReference type="InterPro" id="IPR011835">
    <property type="entry name" value="GS/SS"/>
</dbReference>
<comment type="catalytic activity">
    <reaction evidence="1 8">
        <text>[(1-&gt;4)-alpha-D-glucosyl](n) + ADP-alpha-D-glucose = [(1-&gt;4)-alpha-D-glucosyl](n+1) + ADP + H(+)</text>
        <dbReference type="Rhea" id="RHEA:18189"/>
        <dbReference type="Rhea" id="RHEA-COMP:9584"/>
        <dbReference type="Rhea" id="RHEA-COMP:9587"/>
        <dbReference type="ChEBI" id="CHEBI:15378"/>
        <dbReference type="ChEBI" id="CHEBI:15444"/>
        <dbReference type="ChEBI" id="CHEBI:57498"/>
        <dbReference type="ChEBI" id="CHEBI:456216"/>
        <dbReference type="EC" id="2.4.1.21"/>
    </reaction>
</comment>
<dbReference type="GO" id="GO:0004373">
    <property type="term" value="F:alpha-1,4-glucan glucosyltransferase (UDP-glucose donor) activity"/>
    <property type="evidence" value="ECO:0007669"/>
    <property type="project" value="InterPro"/>
</dbReference>
<dbReference type="Proteomes" id="UP000243978">
    <property type="component" value="Unassembled WGS sequence"/>
</dbReference>
<dbReference type="InterPro" id="IPR001296">
    <property type="entry name" value="Glyco_trans_1"/>
</dbReference>
<evidence type="ECO:0000256" key="5">
    <source>
        <dbReference type="ARBA" id="ARBA00022676"/>
    </source>
</evidence>
<dbReference type="PANTHER" id="PTHR45825:SF11">
    <property type="entry name" value="ALPHA AMYLASE DOMAIN-CONTAINING PROTEIN"/>
    <property type="match status" value="1"/>
</dbReference>
<feature type="domain" description="Glycosyl transferase family 1" evidence="9">
    <location>
        <begin position="282"/>
        <end position="434"/>
    </location>
</feature>
<evidence type="ECO:0000256" key="3">
    <source>
        <dbReference type="ARBA" id="ARBA00004964"/>
    </source>
</evidence>
<dbReference type="Gene3D" id="3.40.50.2000">
    <property type="entry name" value="Glycogen Phosphorylase B"/>
    <property type="match status" value="2"/>
</dbReference>
<evidence type="ECO:0000313" key="12">
    <source>
        <dbReference type="Proteomes" id="UP000243978"/>
    </source>
</evidence>
<evidence type="ECO:0000256" key="2">
    <source>
        <dbReference type="ARBA" id="ARBA00002764"/>
    </source>
</evidence>
<dbReference type="Pfam" id="PF00534">
    <property type="entry name" value="Glycos_transf_1"/>
    <property type="match status" value="1"/>
</dbReference>
<evidence type="ECO:0000259" key="9">
    <source>
        <dbReference type="Pfam" id="PF00534"/>
    </source>
</evidence>
<feature type="domain" description="Starch synthase catalytic" evidence="10">
    <location>
        <begin position="4"/>
        <end position="240"/>
    </location>
</feature>
<dbReference type="InterPro" id="IPR013534">
    <property type="entry name" value="Starch_synth_cat_dom"/>
</dbReference>
<dbReference type="EMBL" id="QBKS01000002">
    <property type="protein sequence ID" value="PTX54960.1"/>
    <property type="molecule type" value="Genomic_DNA"/>
</dbReference>
<dbReference type="AlphaFoldDB" id="A0A2T6BFX8"/>